<dbReference type="PANTHER" id="PTHR34047:SF7">
    <property type="entry name" value="RNA-DIRECTED DNA POLYMERASE"/>
    <property type="match status" value="1"/>
</dbReference>
<keyword evidence="5" id="KW-0460">Magnesium</keyword>
<keyword evidence="2" id="KW-0808">Transferase</keyword>
<keyword evidence="6 11" id="KW-0695">RNA-directed DNA polymerase</keyword>
<dbReference type="InterPro" id="IPR051083">
    <property type="entry name" value="GrpII_Intron_Splice-Mob/Def"/>
</dbReference>
<comment type="similarity">
    <text evidence="8">Belongs to the bacterial reverse transcriptase family.</text>
</comment>
<evidence type="ECO:0000259" key="10">
    <source>
        <dbReference type="PROSITE" id="PS50878"/>
    </source>
</evidence>
<comment type="catalytic activity">
    <reaction evidence="9">
        <text>DNA(n) + a 2'-deoxyribonucleoside 5'-triphosphate = DNA(n+1) + diphosphate</text>
        <dbReference type="Rhea" id="RHEA:22508"/>
        <dbReference type="Rhea" id="RHEA-COMP:17339"/>
        <dbReference type="Rhea" id="RHEA-COMP:17340"/>
        <dbReference type="ChEBI" id="CHEBI:33019"/>
        <dbReference type="ChEBI" id="CHEBI:61560"/>
        <dbReference type="ChEBI" id="CHEBI:173112"/>
        <dbReference type="EC" id="2.7.7.49"/>
    </reaction>
</comment>
<evidence type="ECO:0000256" key="6">
    <source>
        <dbReference type="ARBA" id="ARBA00022918"/>
    </source>
</evidence>
<organism evidence="11 12">
    <name type="scientific">Capnocytophaga bilenii</name>
    <dbReference type="NCBI Taxonomy" id="2819369"/>
    <lineage>
        <taxon>Bacteria</taxon>
        <taxon>Pseudomonadati</taxon>
        <taxon>Bacteroidota</taxon>
        <taxon>Flavobacteriia</taxon>
        <taxon>Flavobacteriales</taxon>
        <taxon>Flavobacteriaceae</taxon>
        <taxon>Capnocytophaga</taxon>
    </lineage>
</organism>
<keyword evidence="12" id="KW-1185">Reference proteome</keyword>
<dbReference type="PANTHER" id="PTHR34047">
    <property type="entry name" value="NUCLEAR INTRON MATURASE 1, MITOCHONDRIAL-RELATED"/>
    <property type="match status" value="1"/>
</dbReference>
<dbReference type="RefSeq" id="WP_208058863.1">
    <property type="nucleotide sequence ID" value="NZ_JAGDYP010000005.1"/>
</dbReference>
<evidence type="ECO:0000256" key="5">
    <source>
        <dbReference type="ARBA" id="ARBA00022842"/>
    </source>
</evidence>
<dbReference type="InterPro" id="IPR043502">
    <property type="entry name" value="DNA/RNA_pol_sf"/>
</dbReference>
<dbReference type="EMBL" id="JAGDYP010000005">
    <property type="protein sequence ID" value="MBO1884358.1"/>
    <property type="molecule type" value="Genomic_DNA"/>
</dbReference>
<evidence type="ECO:0000256" key="1">
    <source>
        <dbReference type="ARBA" id="ARBA00012493"/>
    </source>
</evidence>
<dbReference type="Gene3D" id="3.30.70.270">
    <property type="match status" value="1"/>
</dbReference>
<dbReference type="PROSITE" id="PS50878">
    <property type="entry name" value="RT_POL"/>
    <property type="match status" value="1"/>
</dbReference>
<dbReference type="InterPro" id="IPR000477">
    <property type="entry name" value="RT_dom"/>
</dbReference>
<dbReference type="Pfam" id="PF00078">
    <property type="entry name" value="RVT_1"/>
    <property type="match status" value="1"/>
</dbReference>
<protein>
    <recommendedName>
        <fullName evidence="1">RNA-directed DNA polymerase</fullName>
        <ecNumber evidence="1">2.7.7.49</ecNumber>
    </recommendedName>
</protein>
<evidence type="ECO:0000256" key="9">
    <source>
        <dbReference type="ARBA" id="ARBA00048173"/>
    </source>
</evidence>
<evidence type="ECO:0000313" key="11">
    <source>
        <dbReference type="EMBL" id="MBO1884358.1"/>
    </source>
</evidence>
<feature type="domain" description="Reverse transcriptase" evidence="10">
    <location>
        <begin position="1"/>
        <end position="283"/>
    </location>
</feature>
<keyword evidence="4" id="KW-0479">Metal-binding</keyword>
<dbReference type="InterPro" id="IPR000123">
    <property type="entry name" value="Reverse_transcriptase_msDNA"/>
</dbReference>
<gene>
    <name evidence="11" type="ORF">J4N46_07970</name>
</gene>
<name>A0ABS3PZD5_9FLAO</name>
<evidence type="ECO:0000256" key="7">
    <source>
        <dbReference type="ARBA" id="ARBA00023118"/>
    </source>
</evidence>
<evidence type="ECO:0000256" key="8">
    <source>
        <dbReference type="ARBA" id="ARBA00034120"/>
    </source>
</evidence>
<evidence type="ECO:0000313" key="12">
    <source>
        <dbReference type="Proteomes" id="UP000681610"/>
    </source>
</evidence>
<dbReference type="GO" id="GO:0003964">
    <property type="term" value="F:RNA-directed DNA polymerase activity"/>
    <property type="evidence" value="ECO:0007669"/>
    <property type="project" value="UniProtKB-KW"/>
</dbReference>
<dbReference type="Proteomes" id="UP000681610">
    <property type="component" value="Unassembled WGS sequence"/>
</dbReference>
<dbReference type="CDD" id="cd03487">
    <property type="entry name" value="RT_Bac_retron_II"/>
    <property type="match status" value="1"/>
</dbReference>
<reference evidence="11 12" key="1">
    <citation type="submission" date="2021-03" db="EMBL/GenBank/DDBJ databases">
        <title>Isolation and description of Capnocytophaga bilenii sp. nov., a novel Capnocytophaga species, isolated from a gingivitis subject.</title>
        <authorList>
            <person name="Antezack A."/>
            <person name="Monnet-Corti V."/>
            <person name="La Scola B."/>
        </authorList>
    </citation>
    <scope>NUCLEOTIDE SEQUENCE [LARGE SCALE GENOMIC DNA]</scope>
    <source>
        <strain evidence="11 12">Marseille-Q4570</strain>
    </source>
</reference>
<evidence type="ECO:0000256" key="4">
    <source>
        <dbReference type="ARBA" id="ARBA00022723"/>
    </source>
</evidence>
<dbReference type="PRINTS" id="PR00866">
    <property type="entry name" value="RNADNAPOLMS"/>
</dbReference>
<dbReference type="InterPro" id="IPR043128">
    <property type="entry name" value="Rev_trsase/Diguanyl_cyclase"/>
</dbReference>
<dbReference type="EC" id="2.7.7.49" evidence="1"/>
<keyword evidence="3" id="KW-0548">Nucleotidyltransferase</keyword>
<keyword evidence="7" id="KW-0051">Antiviral defense</keyword>
<comment type="caution">
    <text evidence="11">The sequence shown here is derived from an EMBL/GenBank/DDBJ whole genome shotgun (WGS) entry which is preliminary data.</text>
</comment>
<evidence type="ECO:0000256" key="2">
    <source>
        <dbReference type="ARBA" id="ARBA00022679"/>
    </source>
</evidence>
<dbReference type="SUPFAM" id="SSF56672">
    <property type="entry name" value="DNA/RNA polymerases"/>
    <property type="match status" value="1"/>
</dbReference>
<proteinExistence type="inferred from homology"/>
<sequence length="433" mass="50889">MTTFTNEELKDIAEKGDELIIEKFASLNSYKDILEMFNIAQVILYGEKATLFKLEDLIFYASLNFSEKDRYFTFTIKKKSGGERIINAPCEELKGLLQCFNYILQVLFTPHIKAMGFVRERSVVSNAQLHTNKNYVYNIDLKDFFHSFGRQWVKWVLMQEPFNLSGEREPLAFWLASLCTHSLEIEGSTKIVLPQGAPTSPTLTNILCYPLDKKLNGLAKRFGATYSRYADDITFSSNKSIFKNEVFLKELERIVKSQKLTINEKKTRLQKKEYRQEVTGLIVNEKVNTYRHYVKQLRMWLYYIEKYGMEKAEAFFRRDYIKEKGHIKWKENPMKNVLQGKLLYLKMVKGAEDATYLNLVQRFDRAFGFDVEAILKIWEEKGIAAAEGLYYNSKPNRLIKYKKADFHYILSEEEIAELRTNYPELFMEEGFLQ</sequence>
<accession>A0ABS3PZD5</accession>
<evidence type="ECO:0000256" key="3">
    <source>
        <dbReference type="ARBA" id="ARBA00022695"/>
    </source>
</evidence>